<reference evidence="2" key="1">
    <citation type="submission" date="2020-05" db="EMBL/GenBank/DDBJ databases">
        <authorList>
            <person name="Chiriac C."/>
            <person name="Salcher M."/>
            <person name="Ghai R."/>
            <person name="Kavagutti S V."/>
        </authorList>
    </citation>
    <scope>NUCLEOTIDE SEQUENCE</scope>
</reference>
<organism evidence="2">
    <name type="scientific">freshwater metagenome</name>
    <dbReference type="NCBI Taxonomy" id="449393"/>
    <lineage>
        <taxon>unclassified sequences</taxon>
        <taxon>metagenomes</taxon>
        <taxon>ecological metagenomes</taxon>
    </lineage>
</organism>
<gene>
    <name evidence="2" type="ORF">UFOPK1740_00122</name>
</gene>
<keyword evidence="1" id="KW-0812">Transmembrane</keyword>
<evidence type="ECO:0000256" key="1">
    <source>
        <dbReference type="SAM" id="Phobius"/>
    </source>
</evidence>
<name>A0A6J6E1X9_9ZZZZ</name>
<sequence length="225" mass="23781">MKQLKRNIASIFVASIFTSLFSITPATAADYRYWTFWVTTNDSWSFANEGAGTLKVTDQMVTGFKFAITGADNGMPPSQSAVFSQLCPDTSEQAGVLRVAVVVDYNDQATAPEGETPPAPNAVSCVNLSEGQTAADALVATGLDVRAKDGFVCGINGYPKEECGLEIASTTSEPTKVATAEDTPTVDAIAAEESTPSNRNLQLIGLAAVLTVAFAVVLKMRKRNN</sequence>
<feature type="transmembrane region" description="Helical" evidence="1">
    <location>
        <begin position="201"/>
        <end position="218"/>
    </location>
</feature>
<dbReference type="NCBIfam" id="NF040672">
    <property type="entry name" value="SCO2322_fam"/>
    <property type="match status" value="1"/>
</dbReference>
<proteinExistence type="predicted"/>
<dbReference type="AlphaFoldDB" id="A0A6J6E1X9"/>
<accession>A0A6J6E1X9</accession>
<keyword evidence="1" id="KW-0472">Membrane</keyword>
<dbReference type="EMBL" id="CAEZTU010000003">
    <property type="protein sequence ID" value="CAB4569766.1"/>
    <property type="molecule type" value="Genomic_DNA"/>
</dbReference>
<protein>
    <submittedName>
        <fullName evidence="2">Unannotated protein</fullName>
    </submittedName>
</protein>
<evidence type="ECO:0000313" key="2">
    <source>
        <dbReference type="EMBL" id="CAB4569766.1"/>
    </source>
</evidence>
<keyword evidence="1" id="KW-1133">Transmembrane helix</keyword>
<dbReference type="InterPro" id="IPR047703">
    <property type="entry name" value="SCO2322-like"/>
</dbReference>